<dbReference type="AlphaFoldDB" id="A0ABD0LS79"/>
<evidence type="ECO:0000313" key="2">
    <source>
        <dbReference type="Proteomes" id="UP001519460"/>
    </source>
</evidence>
<dbReference type="Proteomes" id="UP001519460">
    <property type="component" value="Unassembled WGS sequence"/>
</dbReference>
<feature type="non-terminal residue" evidence="1">
    <location>
        <position position="1"/>
    </location>
</feature>
<accession>A0ABD0LS79</accession>
<reference evidence="1 2" key="1">
    <citation type="journal article" date="2023" name="Sci. Data">
        <title>Genome assembly of the Korean intertidal mud-creeper Batillaria attramentaria.</title>
        <authorList>
            <person name="Patra A.K."/>
            <person name="Ho P.T."/>
            <person name="Jun S."/>
            <person name="Lee S.J."/>
            <person name="Kim Y."/>
            <person name="Won Y.J."/>
        </authorList>
    </citation>
    <scope>NUCLEOTIDE SEQUENCE [LARGE SCALE GENOMIC DNA]</scope>
    <source>
        <strain evidence="1">Wonlab-2016</strain>
    </source>
</reference>
<dbReference type="EMBL" id="JACVVK020000027">
    <property type="protein sequence ID" value="KAK7502207.1"/>
    <property type="molecule type" value="Genomic_DNA"/>
</dbReference>
<evidence type="ECO:0000313" key="1">
    <source>
        <dbReference type="EMBL" id="KAK7502207.1"/>
    </source>
</evidence>
<keyword evidence="2" id="KW-1185">Reference proteome</keyword>
<protein>
    <submittedName>
        <fullName evidence="1">Uncharacterized protein</fullName>
    </submittedName>
</protein>
<feature type="non-terminal residue" evidence="1">
    <location>
        <position position="70"/>
    </location>
</feature>
<name>A0ABD0LS79_9CAEN</name>
<sequence length="70" mass="8045">QLLQRYVCNPQQIHERVSVFRQEARCCRCDGGQTRVSCDCSSVSGVCSQRSKSMWFTDQTNCRASRHQCV</sequence>
<comment type="caution">
    <text evidence="1">The sequence shown here is derived from an EMBL/GenBank/DDBJ whole genome shotgun (WGS) entry which is preliminary data.</text>
</comment>
<proteinExistence type="predicted"/>
<gene>
    <name evidence="1" type="ORF">BaRGS_00006571</name>
</gene>
<organism evidence="1 2">
    <name type="scientific">Batillaria attramentaria</name>
    <dbReference type="NCBI Taxonomy" id="370345"/>
    <lineage>
        <taxon>Eukaryota</taxon>
        <taxon>Metazoa</taxon>
        <taxon>Spiralia</taxon>
        <taxon>Lophotrochozoa</taxon>
        <taxon>Mollusca</taxon>
        <taxon>Gastropoda</taxon>
        <taxon>Caenogastropoda</taxon>
        <taxon>Sorbeoconcha</taxon>
        <taxon>Cerithioidea</taxon>
        <taxon>Batillariidae</taxon>
        <taxon>Batillaria</taxon>
    </lineage>
</organism>